<dbReference type="InterPro" id="IPR001228">
    <property type="entry name" value="IspD"/>
</dbReference>
<dbReference type="GO" id="GO:0050518">
    <property type="term" value="F:2-C-methyl-D-erythritol 4-phosphate cytidylyltransferase activity"/>
    <property type="evidence" value="ECO:0007669"/>
    <property type="project" value="UniProtKB-UniRule"/>
</dbReference>
<feature type="site" description="Transition state stabilizer" evidence="7">
    <location>
        <position position="21"/>
    </location>
</feature>
<evidence type="ECO:0000256" key="5">
    <source>
        <dbReference type="ARBA" id="ARBA00022695"/>
    </source>
</evidence>
<organism evidence="8 9">
    <name type="scientific">Bifidobacterium choloepi</name>
    <dbReference type="NCBI Taxonomy" id="2614131"/>
    <lineage>
        <taxon>Bacteria</taxon>
        <taxon>Bacillati</taxon>
        <taxon>Actinomycetota</taxon>
        <taxon>Actinomycetes</taxon>
        <taxon>Bifidobacteriales</taxon>
        <taxon>Bifidobacteriaceae</taxon>
        <taxon>Bifidobacterium</taxon>
    </lineage>
</organism>
<comment type="catalytic activity">
    <reaction evidence="1 7">
        <text>2-C-methyl-D-erythritol 4-phosphate + CTP + H(+) = 4-CDP-2-C-methyl-D-erythritol + diphosphate</text>
        <dbReference type="Rhea" id="RHEA:13429"/>
        <dbReference type="ChEBI" id="CHEBI:15378"/>
        <dbReference type="ChEBI" id="CHEBI:33019"/>
        <dbReference type="ChEBI" id="CHEBI:37563"/>
        <dbReference type="ChEBI" id="CHEBI:57823"/>
        <dbReference type="ChEBI" id="CHEBI:58262"/>
        <dbReference type="EC" id="2.7.7.60"/>
    </reaction>
</comment>
<comment type="caution">
    <text evidence="8">The sequence shown here is derived from an EMBL/GenBank/DDBJ whole genome shotgun (WGS) entry which is preliminary data.</text>
</comment>
<dbReference type="CDD" id="cd02516">
    <property type="entry name" value="CDP-ME_synthetase"/>
    <property type="match status" value="1"/>
</dbReference>
<dbReference type="EMBL" id="VYSG01000001">
    <property type="protein sequence ID" value="NEG69701.1"/>
    <property type="molecule type" value="Genomic_DNA"/>
</dbReference>
<evidence type="ECO:0000256" key="2">
    <source>
        <dbReference type="ARBA" id="ARBA00004787"/>
    </source>
</evidence>
<comment type="pathway">
    <text evidence="2 7">Isoprenoid biosynthesis; isopentenyl diphosphate biosynthesis via DXP pathway; isopentenyl diphosphate from 1-deoxy-D-xylulose 5-phosphate: step 2/6.</text>
</comment>
<dbReference type="GO" id="GO:0019288">
    <property type="term" value="P:isopentenyl diphosphate biosynthetic process, methylerythritol 4-phosphate pathway"/>
    <property type="evidence" value="ECO:0007669"/>
    <property type="project" value="UniProtKB-UniRule"/>
</dbReference>
<comment type="similarity">
    <text evidence="3 7">Belongs to the IspD/TarI cytidylyltransferase family. IspD subfamily.</text>
</comment>
<dbReference type="SUPFAM" id="SSF53448">
    <property type="entry name" value="Nucleotide-diphospho-sugar transferases"/>
    <property type="match status" value="1"/>
</dbReference>
<name>A0A6I5N792_9BIFI</name>
<feature type="site" description="Transition state stabilizer" evidence="7">
    <location>
        <position position="28"/>
    </location>
</feature>
<keyword evidence="4 7" id="KW-0808">Transferase</keyword>
<dbReference type="Pfam" id="PF01128">
    <property type="entry name" value="IspD"/>
    <property type="match status" value="1"/>
</dbReference>
<evidence type="ECO:0000256" key="3">
    <source>
        <dbReference type="ARBA" id="ARBA00009789"/>
    </source>
</evidence>
<dbReference type="Proteomes" id="UP000469292">
    <property type="component" value="Unassembled WGS sequence"/>
</dbReference>
<dbReference type="UniPathway" id="UPA00056">
    <property type="reaction ID" value="UER00093"/>
</dbReference>
<gene>
    <name evidence="7" type="primary">ispD</name>
    <name evidence="8" type="ORF">F6S87_03540</name>
</gene>
<dbReference type="EC" id="2.7.7.60" evidence="7"/>
<protein>
    <recommendedName>
        <fullName evidence="7">2-C-methyl-D-erythritol 4-phosphate cytidylyltransferase</fullName>
        <ecNumber evidence="7">2.7.7.60</ecNumber>
    </recommendedName>
    <alternativeName>
        <fullName evidence="7">4-diphosphocytidyl-2C-methyl-D-erythritol synthase</fullName>
    </alternativeName>
    <alternativeName>
        <fullName evidence="7">MEP cytidylyltransferase</fullName>
        <shortName evidence="7">MCT</shortName>
    </alternativeName>
</protein>
<sequence>MTTQQQVPVIAVVLAAGSGLRFDPDHPKQLVRLDDLPIVGWSIKAFEDNPHVTDIVVVVNTTVRQEIEELIDDRGFDKVKLVVEGGAERTDSTEAALSALADAGVPADAKILIHDSVRPFVTQQMIDGCIGTLDEFTAATVACESTDTILMSEDLGDRRVVREVPDRSHCFRVQTPQAFRFATIRKAYDLAANDDLFRPTDDSRVVVEYLPDQPVAIVAGSPTNMKVTTKDDLPFARLTAANIKARREATAAAAAGQLDDDAAKAAAREKVRALFGHAFGAK</sequence>
<keyword evidence="9" id="KW-1185">Reference proteome</keyword>
<reference evidence="8 9" key="1">
    <citation type="submission" date="2019-09" db="EMBL/GenBank/DDBJ databases">
        <title>Phylogenetic characterization of a novel taxon of the genus Bifidobacterium: Bifidobacterium choloepi sp. nov.</title>
        <authorList>
            <person name="Modesto M."/>
            <person name="Satti M."/>
        </authorList>
    </citation>
    <scope>NUCLEOTIDE SEQUENCE [LARGE SCALE GENOMIC DNA]</scope>
    <source>
        <strain evidence="8 9">BRDM6</strain>
    </source>
</reference>
<feature type="site" description="Positions MEP for the nucleophilic attack" evidence="7">
    <location>
        <position position="167"/>
    </location>
</feature>
<accession>A0A6I5N792</accession>
<dbReference type="PANTHER" id="PTHR32125:SF4">
    <property type="entry name" value="2-C-METHYL-D-ERYTHRITOL 4-PHOSPHATE CYTIDYLYLTRANSFERASE, CHLOROPLASTIC"/>
    <property type="match status" value="1"/>
</dbReference>
<comment type="function">
    <text evidence="7">Catalyzes the formation of 4-diphosphocytidyl-2-C-methyl-D-erythritol from CTP and 2-C-methyl-D-erythritol 4-phosphate (MEP).</text>
</comment>
<dbReference type="PANTHER" id="PTHR32125">
    <property type="entry name" value="2-C-METHYL-D-ERYTHRITOL 4-PHOSPHATE CYTIDYLYLTRANSFERASE, CHLOROPLASTIC"/>
    <property type="match status" value="1"/>
</dbReference>
<dbReference type="Gene3D" id="3.90.550.10">
    <property type="entry name" value="Spore Coat Polysaccharide Biosynthesis Protein SpsA, Chain A"/>
    <property type="match status" value="1"/>
</dbReference>
<evidence type="ECO:0000313" key="8">
    <source>
        <dbReference type="EMBL" id="NEG69701.1"/>
    </source>
</evidence>
<dbReference type="AlphaFoldDB" id="A0A6I5N792"/>
<proteinExistence type="inferred from homology"/>
<keyword evidence="5 7" id="KW-0548">Nucleotidyltransferase</keyword>
<evidence type="ECO:0000256" key="4">
    <source>
        <dbReference type="ARBA" id="ARBA00022679"/>
    </source>
</evidence>
<evidence type="ECO:0000256" key="6">
    <source>
        <dbReference type="ARBA" id="ARBA00023229"/>
    </source>
</evidence>
<dbReference type="FunFam" id="3.90.550.10:FF:000003">
    <property type="entry name" value="2-C-methyl-D-erythritol 4-phosphate cytidylyltransferase"/>
    <property type="match status" value="1"/>
</dbReference>
<dbReference type="InterPro" id="IPR018294">
    <property type="entry name" value="ISPD_synthase_CS"/>
</dbReference>
<dbReference type="InterPro" id="IPR050088">
    <property type="entry name" value="IspD/TarI_cytidylyltransf_bact"/>
</dbReference>
<evidence type="ECO:0000313" key="9">
    <source>
        <dbReference type="Proteomes" id="UP000469292"/>
    </source>
</evidence>
<dbReference type="HAMAP" id="MF_00108">
    <property type="entry name" value="IspD"/>
    <property type="match status" value="1"/>
</dbReference>
<dbReference type="InterPro" id="IPR029044">
    <property type="entry name" value="Nucleotide-diphossugar_trans"/>
</dbReference>
<feature type="site" description="Positions MEP for the nucleophilic attack" evidence="7">
    <location>
        <position position="226"/>
    </location>
</feature>
<dbReference type="InterPro" id="IPR034683">
    <property type="entry name" value="IspD/TarI"/>
</dbReference>
<keyword evidence="6 7" id="KW-0414">Isoprene biosynthesis</keyword>
<evidence type="ECO:0000256" key="7">
    <source>
        <dbReference type="HAMAP-Rule" id="MF_00108"/>
    </source>
</evidence>
<dbReference type="RefSeq" id="WP_163227240.1">
    <property type="nucleotide sequence ID" value="NZ_VYSG01000001.1"/>
</dbReference>
<evidence type="ECO:0000256" key="1">
    <source>
        <dbReference type="ARBA" id="ARBA00001282"/>
    </source>
</evidence>
<dbReference type="PROSITE" id="PS01295">
    <property type="entry name" value="ISPD"/>
    <property type="match status" value="1"/>
</dbReference>